<dbReference type="EMBL" id="MU003697">
    <property type="protein sequence ID" value="KAF2812302.1"/>
    <property type="molecule type" value="Genomic_DNA"/>
</dbReference>
<gene>
    <name evidence="2 4" type="ORF">BDZ99DRAFT_461035</name>
</gene>
<reference evidence="4" key="2">
    <citation type="submission" date="2020-04" db="EMBL/GenBank/DDBJ databases">
        <authorList>
            <consortium name="NCBI Genome Project"/>
        </authorList>
    </citation>
    <scope>NUCLEOTIDE SEQUENCE</scope>
    <source>
        <strain evidence="4">CBS 304.34</strain>
    </source>
</reference>
<protein>
    <submittedName>
        <fullName evidence="2 4">Uncharacterized protein</fullName>
    </submittedName>
</protein>
<feature type="compositionally biased region" description="Polar residues" evidence="1">
    <location>
        <begin position="61"/>
        <end position="71"/>
    </location>
</feature>
<evidence type="ECO:0000313" key="3">
    <source>
        <dbReference type="Proteomes" id="UP000504636"/>
    </source>
</evidence>
<organism evidence="2">
    <name type="scientific">Mytilinidion resinicola</name>
    <dbReference type="NCBI Taxonomy" id="574789"/>
    <lineage>
        <taxon>Eukaryota</taxon>
        <taxon>Fungi</taxon>
        <taxon>Dikarya</taxon>
        <taxon>Ascomycota</taxon>
        <taxon>Pezizomycotina</taxon>
        <taxon>Dothideomycetes</taxon>
        <taxon>Pleosporomycetidae</taxon>
        <taxon>Mytilinidiales</taxon>
        <taxon>Mytilinidiaceae</taxon>
        <taxon>Mytilinidion</taxon>
    </lineage>
</organism>
<sequence>MASPNPNDGSGKSPFDMPDDFSYQFMGPPTTSASAQDLQFTAASSPPMQATDFQIRPSPVPSTQYQFITTTGEEDSATSKRKLKTVRSHVMRNFLQQQQQQRRAGQTPASSPPSEYLSVEVSPEEQGRRKRSKSWESPPPGQSRKSSVASSAPSTLEQQMWASSASYQGAGSPNLSGSVRRGSSQSTVPSPCTYDR</sequence>
<dbReference type="GeneID" id="54460413"/>
<proteinExistence type="predicted"/>
<feature type="compositionally biased region" description="Polar residues" evidence="1">
    <location>
        <begin position="102"/>
        <end position="113"/>
    </location>
</feature>
<feature type="compositionally biased region" description="Polar residues" evidence="1">
    <location>
        <begin position="1"/>
        <end position="10"/>
    </location>
</feature>
<keyword evidence="3" id="KW-1185">Reference proteome</keyword>
<accession>A0A6A6YTQ3</accession>
<feature type="compositionally biased region" description="Polar residues" evidence="1">
    <location>
        <begin position="29"/>
        <end position="52"/>
    </location>
</feature>
<feature type="compositionally biased region" description="Low complexity" evidence="1">
    <location>
        <begin position="143"/>
        <end position="154"/>
    </location>
</feature>
<feature type="compositionally biased region" description="Basic residues" evidence="1">
    <location>
        <begin position="79"/>
        <end position="90"/>
    </location>
</feature>
<name>A0A6A6YTQ3_9PEZI</name>
<dbReference type="RefSeq" id="XP_033579266.1">
    <property type="nucleotide sequence ID" value="XM_033719520.1"/>
</dbReference>
<evidence type="ECO:0000256" key="1">
    <source>
        <dbReference type="SAM" id="MobiDB-lite"/>
    </source>
</evidence>
<reference evidence="2 4" key="1">
    <citation type="journal article" date="2020" name="Stud. Mycol.">
        <title>101 Dothideomycetes genomes: a test case for predicting lifestyles and emergence of pathogens.</title>
        <authorList>
            <person name="Haridas S."/>
            <person name="Albert R."/>
            <person name="Binder M."/>
            <person name="Bloem J."/>
            <person name="Labutti K."/>
            <person name="Salamov A."/>
            <person name="Andreopoulos B."/>
            <person name="Baker S."/>
            <person name="Barry K."/>
            <person name="Bills G."/>
            <person name="Bluhm B."/>
            <person name="Cannon C."/>
            <person name="Castanera R."/>
            <person name="Culley D."/>
            <person name="Daum C."/>
            <person name="Ezra D."/>
            <person name="Gonzalez J."/>
            <person name="Henrissat B."/>
            <person name="Kuo A."/>
            <person name="Liang C."/>
            <person name="Lipzen A."/>
            <person name="Lutzoni F."/>
            <person name="Magnuson J."/>
            <person name="Mondo S."/>
            <person name="Nolan M."/>
            <person name="Ohm R."/>
            <person name="Pangilinan J."/>
            <person name="Park H.-J."/>
            <person name="Ramirez L."/>
            <person name="Alfaro M."/>
            <person name="Sun H."/>
            <person name="Tritt A."/>
            <person name="Yoshinaga Y."/>
            <person name="Zwiers L.-H."/>
            <person name="Turgeon B."/>
            <person name="Goodwin S."/>
            <person name="Spatafora J."/>
            <person name="Crous P."/>
            <person name="Grigoriev I."/>
        </authorList>
    </citation>
    <scope>NUCLEOTIDE SEQUENCE</scope>
    <source>
        <strain evidence="2 4">CBS 304.34</strain>
    </source>
</reference>
<dbReference type="Proteomes" id="UP000504636">
    <property type="component" value="Unplaced"/>
</dbReference>
<dbReference type="OrthoDB" id="3800629at2759"/>
<reference evidence="4" key="3">
    <citation type="submission" date="2025-04" db="UniProtKB">
        <authorList>
            <consortium name="RefSeq"/>
        </authorList>
    </citation>
    <scope>IDENTIFICATION</scope>
    <source>
        <strain evidence="4">CBS 304.34</strain>
    </source>
</reference>
<evidence type="ECO:0000313" key="4">
    <source>
        <dbReference type="RefSeq" id="XP_033579266.1"/>
    </source>
</evidence>
<feature type="region of interest" description="Disordered" evidence="1">
    <location>
        <begin position="1"/>
        <end position="196"/>
    </location>
</feature>
<evidence type="ECO:0000313" key="2">
    <source>
        <dbReference type="EMBL" id="KAF2812302.1"/>
    </source>
</evidence>
<feature type="compositionally biased region" description="Polar residues" evidence="1">
    <location>
        <begin position="155"/>
        <end position="190"/>
    </location>
</feature>
<dbReference type="AlphaFoldDB" id="A0A6A6YTQ3"/>